<accession>X1FFK8</accession>
<organism evidence="1">
    <name type="scientific">marine sediment metagenome</name>
    <dbReference type="NCBI Taxonomy" id="412755"/>
    <lineage>
        <taxon>unclassified sequences</taxon>
        <taxon>metagenomes</taxon>
        <taxon>ecological metagenomes</taxon>
    </lineage>
</organism>
<comment type="caution">
    <text evidence="1">The sequence shown here is derived from an EMBL/GenBank/DDBJ whole genome shotgun (WGS) entry which is preliminary data.</text>
</comment>
<sequence length="99" mass="11529">STVKRHAQEEWGNDFQMVVYEINNQADALGELVEAFKSEFTTIVLNAIISWSINGFESSKMALLKELTVFELSQLIKMHCDWQMVKYEYDNQVKAKQSY</sequence>
<gene>
    <name evidence="1" type="ORF">S03H2_11727</name>
</gene>
<protein>
    <submittedName>
        <fullName evidence="1">Uncharacterized protein</fullName>
    </submittedName>
</protein>
<reference evidence="1" key="1">
    <citation type="journal article" date="2014" name="Front. Microbiol.">
        <title>High frequency of phylogenetically diverse reductive dehalogenase-homologous genes in deep subseafloor sedimentary metagenomes.</title>
        <authorList>
            <person name="Kawai M."/>
            <person name="Futagami T."/>
            <person name="Toyoda A."/>
            <person name="Takaki Y."/>
            <person name="Nishi S."/>
            <person name="Hori S."/>
            <person name="Arai W."/>
            <person name="Tsubouchi T."/>
            <person name="Morono Y."/>
            <person name="Uchiyama I."/>
            <person name="Ito T."/>
            <person name="Fujiyama A."/>
            <person name="Inagaki F."/>
            <person name="Takami H."/>
        </authorList>
    </citation>
    <scope>NUCLEOTIDE SEQUENCE</scope>
    <source>
        <strain evidence="1">Expedition CK06-06</strain>
    </source>
</reference>
<proteinExistence type="predicted"/>
<dbReference type="AlphaFoldDB" id="X1FFK8"/>
<feature type="non-terminal residue" evidence="1">
    <location>
        <position position="1"/>
    </location>
</feature>
<name>X1FFK8_9ZZZZ</name>
<evidence type="ECO:0000313" key="1">
    <source>
        <dbReference type="EMBL" id="GAH43762.1"/>
    </source>
</evidence>
<dbReference type="EMBL" id="BARU01005973">
    <property type="protein sequence ID" value="GAH43762.1"/>
    <property type="molecule type" value="Genomic_DNA"/>
</dbReference>